<gene>
    <name evidence="1" type="ORF">OMM_05074</name>
</gene>
<comment type="caution">
    <text evidence="1">The sequence shown here is derived from an EMBL/GenBank/DDBJ whole genome shotgun (WGS) entry which is preliminary data.</text>
</comment>
<organism evidence="1 2">
    <name type="scientific">Candidatus Magnetoglobus multicellularis str. Araruama</name>
    <dbReference type="NCBI Taxonomy" id="890399"/>
    <lineage>
        <taxon>Bacteria</taxon>
        <taxon>Pseudomonadati</taxon>
        <taxon>Thermodesulfobacteriota</taxon>
        <taxon>Desulfobacteria</taxon>
        <taxon>Desulfobacterales</taxon>
        <taxon>Desulfobacteraceae</taxon>
        <taxon>Candidatus Magnetoglobus</taxon>
    </lineage>
</organism>
<accession>A0A1V1NYC3</accession>
<reference evidence="2" key="1">
    <citation type="submission" date="2012-11" db="EMBL/GenBank/DDBJ databases">
        <authorList>
            <person name="Lucero-Rivera Y.E."/>
            <person name="Tovar-Ramirez D."/>
        </authorList>
    </citation>
    <scope>NUCLEOTIDE SEQUENCE [LARGE SCALE GENOMIC DNA]</scope>
    <source>
        <strain evidence="2">Araruama</strain>
    </source>
</reference>
<sequence>MMAIISLETKQMAIWKGTETGPRLVAQQMISFEGSEGIYILCQHKNKPCLFNPKNAIPHNDKCAERLWQAIKPKTSALPVIVSDLGHKSANKSLTHVPRLKSLVKRWESAWHQKDLDVYMKLYINDKISFFKLNAQPIQLNWKILKILKPKFFCQTSKNFTY</sequence>
<protein>
    <submittedName>
        <fullName evidence="1">Uncharacterized protein</fullName>
    </submittedName>
</protein>
<evidence type="ECO:0000313" key="2">
    <source>
        <dbReference type="Proteomes" id="UP000189670"/>
    </source>
</evidence>
<name>A0A1V1NYC3_9BACT</name>
<dbReference type="Proteomes" id="UP000189670">
    <property type="component" value="Unassembled WGS sequence"/>
</dbReference>
<dbReference type="AlphaFoldDB" id="A0A1V1NYC3"/>
<evidence type="ECO:0000313" key="1">
    <source>
        <dbReference type="EMBL" id="ETR67563.1"/>
    </source>
</evidence>
<dbReference type="EMBL" id="ATBP01001322">
    <property type="protein sequence ID" value="ETR67563.1"/>
    <property type="molecule type" value="Genomic_DNA"/>
</dbReference>
<proteinExistence type="predicted"/>